<name>A0A916NFL5_9BURK</name>
<organism evidence="2 3">
    <name type="scientific">Cupriavidus yeoncheonensis</name>
    <dbReference type="NCBI Taxonomy" id="1462994"/>
    <lineage>
        <taxon>Bacteria</taxon>
        <taxon>Pseudomonadati</taxon>
        <taxon>Pseudomonadota</taxon>
        <taxon>Betaproteobacteria</taxon>
        <taxon>Burkholderiales</taxon>
        <taxon>Burkholderiaceae</taxon>
        <taxon>Cupriavidus</taxon>
    </lineage>
</organism>
<dbReference type="Gene3D" id="3.40.50.720">
    <property type="entry name" value="NAD(P)-binding Rossmann-like Domain"/>
    <property type="match status" value="1"/>
</dbReference>
<dbReference type="PANTHER" id="PTHR43796:SF2">
    <property type="entry name" value="CARBOXYNORSPERMIDINE SYNTHASE"/>
    <property type="match status" value="1"/>
</dbReference>
<dbReference type="PANTHER" id="PTHR43796">
    <property type="entry name" value="CARBOXYNORSPERMIDINE SYNTHASE"/>
    <property type="match status" value="1"/>
</dbReference>
<feature type="domain" description="NAD-dependent epimerase/dehydratase" evidence="1">
    <location>
        <begin position="3"/>
        <end position="80"/>
    </location>
</feature>
<protein>
    <recommendedName>
        <fullName evidence="1">NAD-dependent epimerase/dehydratase domain-containing protein</fullName>
    </recommendedName>
</protein>
<dbReference type="SUPFAM" id="SSF51735">
    <property type="entry name" value="NAD(P)-binding Rossmann-fold domains"/>
    <property type="match status" value="1"/>
</dbReference>
<comment type="caution">
    <text evidence="2">The sequence shown here is derived from an EMBL/GenBank/DDBJ whole genome shotgun (WGS) entry which is preliminary data.</text>
</comment>
<gene>
    <name evidence="2" type="ORF">LMG31506_05218</name>
</gene>
<sequence>MRIVIVGGTGNFGARICRSLAADALHEIIATGRSERSSSTLPCTQGVRTARLDILSPSFRTDFAKLRPELVVHCAGPFQGQDYRVAEAACALGAHYVDLSDGRDFVAGFARHLDIRARSAGICAVSGASSVPALSSAVVDKLSAGFSRVDRISVAIAPGQQAPRGVATLKAVFSYAGAPIPRWEDGSWREAYGWQDLRTMIFPGLGTRLAAACDVPDLALFPQRYPSVRTVEFHAALELRIQHAVLWLAGALRRHGLAVPLARGARLLDRMSTMLLDRFGSENGGMRVSVGGVRPDGTPGQSVWHLTAPHKNGPEVPCMAALLVTRKLLAGPPPFRGARACMGLLDLAEFEPLFRLWGISTSVEEQ</sequence>
<proteinExistence type="predicted"/>
<dbReference type="Pfam" id="PF01370">
    <property type="entry name" value="Epimerase"/>
    <property type="match status" value="1"/>
</dbReference>
<dbReference type="Gene3D" id="3.30.360.10">
    <property type="entry name" value="Dihydrodipicolinate Reductase, domain 2"/>
    <property type="match status" value="1"/>
</dbReference>
<evidence type="ECO:0000313" key="2">
    <source>
        <dbReference type="EMBL" id="CAG2154872.1"/>
    </source>
</evidence>
<reference evidence="2" key="1">
    <citation type="submission" date="2021-03" db="EMBL/GenBank/DDBJ databases">
        <authorList>
            <person name="Peeters C."/>
        </authorList>
    </citation>
    <scope>NUCLEOTIDE SEQUENCE</scope>
    <source>
        <strain evidence="2">LMG 31506</strain>
    </source>
</reference>
<dbReference type="Proteomes" id="UP000672934">
    <property type="component" value="Unassembled WGS sequence"/>
</dbReference>
<accession>A0A916NFL5</accession>
<keyword evidence="3" id="KW-1185">Reference proteome</keyword>
<evidence type="ECO:0000259" key="1">
    <source>
        <dbReference type="Pfam" id="PF01370"/>
    </source>
</evidence>
<dbReference type="RefSeq" id="WP_211950068.1">
    <property type="nucleotide sequence ID" value="NZ_CAJPUY010000023.1"/>
</dbReference>
<dbReference type="InterPro" id="IPR036291">
    <property type="entry name" value="NAD(P)-bd_dom_sf"/>
</dbReference>
<evidence type="ECO:0000313" key="3">
    <source>
        <dbReference type="Proteomes" id="UP000672934"/>
    </source>
</evidence>
<dbReference type="EMBL" id="CAJPUY010000023">
    <property type="protein sequence ID" value="CAG2154872.1"/>
    <property type="molecule type" value="Genomic_DNA"/>
</dbReference>
<dbReference type="AlphaFoldDB" id="A0A916NFL5"/>
<dbReference type="InterPro" id="IPR001509">
    <property type="entry name" value="Epimerase_deHydtase"/>
</dbReference>